<dbReference type="InterPro" id="IPR052552">
    <property type="entry name" value="YeaO-like"/>
</dbReference>
<organism evidence="1 2">
    <name type="scientific">Cellulomonas chengniuliangii</name>
    <dbReference type="NCBI Taxonomy" id="2968084"/>
    <lineage>
        <taxon>Bacteria</taxon>
        <taxon>Bacillati</taxon>
        <taxon>Actinomycetota</taxon>
        <taxon>Actinomycetes</taxon>
        <taxon>Micrococcales</taxon>
        <taxon>Cellulomonadaceae</taxon>
        <taxon>Cellulomonas</taxon>
    </lineage>
</organism>
<dbReference type="EMBL" id="CP101988">
    <property type="protein sequence ID" value="UUI76394.1"/>
    <property type="molecule type" value="Genomic_DNA"/>
</dbReference>
<proteinExistence type="predicted"/>
<keyword evidence="2" id="KW-1185">Reference proteome</keyword>
<dbReference type="PANTHER" id="PTHR36849:SF1">
    <property type="entry name" value="CYTOPLASMIC PROTEIN"/>
    <property type="match status" value="1"/>
</dbReference>
<sequence>MDVTTKRIYSPVAPDDGYRVLVDRLWPRGVSKAEADLDLWLRDVAPSPELRTWWDHDPDKLAEFAARYDAELDHNPAATELRLVTQERPRVTLLYAARDPRVNHAQVLLAYLEA</sequence>
<dbReference type="PANTHER" id="PTHR36849">
    <property type="entry name" value="CYTOPLASMIC PROTEIN-RELATED"/>
    <property type="match status" value="1"/>
</dbReference>
<dbReference type="Proteomes" id="UP001316189">
    <property type="component" value="Chromosome"/>
</dbReference>
<dbReference type="RefSeq" id="WP_256813799.1">
    <property type="nucleotide sequence ID" value="NZ_CP101988.1"/>
</dbReference>
<protein>
    <submittedName>
        <fullName evidence="1">DUF488 family protein</fullName>
    </submittedName>
</protein>
<accession>A0ABY5L204</accession>
<reference evidence="1 2" key="1">
    <citation type="submission" date="2022-07" db="EMBL/GenBank/DDBJ databases">
        <title>Novel species in genus cellulomonas.</title>
        <authorList>
            <person name="Ye L."/>
        </authorList>
    </citation>
    <scope>NUCLEOTIDE SEQUENCE [LARGE SCALE GENOMIC DNA]</scope>
    <source>
        <strain evidence="2">zg-Y338</strain>
    </source>
</reference>
<dbReference type="Pfam" id="PF22752">
    <property type="entry name" value="DUF488-N3i"/>
    <property type="match status" value="1"/>
</dbReference>
<evidence type="ECO:0000313" key="1">
    <source>
        <dbReference type="EMBL" id="UUI76394.1"/>
    </source>
</evidence>
<evidence type="ECO:0000313" key="2">
    <source>
        <dbReference type="Proteomes" id="UP001316189"/>
    </source>
</evidence>
<gene>
    <name evidence="1" type="ORF">NP064_05730</name>
</gene>
<name>A0ABY5L204_9CELL</name>